<dbReference type="RefSeq" id="WP_378267769.1">
    <property type="nucleotide sequence ID" value="NZ_JBHUKR010000013.1"/>
</dbReference>
<dbReference type="EMBL" id="JBHUKR010000013">
    <property type="protein sequence ID" value="MFD2419739.1"/>
    <property type="molecule type" value="Genomic_DNA"/>
</dbReference>
<reference evidence="3" key="1">
    <citation type="journal article" date="2019" name="Int. J. Syst. Evol. Microbiol.">
        <title>The Global Catalogue of Microorganisms (GCM) 10K type strain sequencing project: providing services to taxonomists for standard genome sequencing and annotation.</title>
        <authorList>
            <consortium name="The Broad Institute Genomics Platform"/>
            <consortium name="The Broad Institute Genome Sequencing Center for Infectious Disease"/>
            <person name="Wu L."/>
            <person name="Ma J."/>
        </authorList>
    </citation>
    <scope>NUCLEOTIDE SEQUENCE [LARGE SCALE GENOMIC DNA]</scope>
    <source>
        <strain evidence="3">CGMCC 4.7645</strain>
    </source>
</reference>
<comment type="caution">
    <text evidence="2">The sequence shown here is derived from an EMBL/GenBank/DDBJ whole genome shotgun (WGS) entry which is preliminary data.</text>
</comment>
<feature type="transmembrane region" description="Helical" evidence="1">
    <location>
        <begin position="222"/>
        <end position="241"/>
    </location>
</feature>
<evidence type="ECO:0008006" key="4">
    <source>
        <dbReference type="Google" id="ProtNLM"/>
    </source>
</evidence>
<evidence type="ECO:0000313" key="2">
    <source>
        <dbReference type="EMBL" id="MFD2419739.1"/>
    </source>
</evidence>
<keyword evidence="1" id="KW-0472">Membrane</keyword>
<evidence type="ECO:0000313" key="3">
    <source>
        <dbReference type="Proteomes" id="UP001597417"/>
    </source>
</evidence>
<keyword evidence="1" id="KW-1133">Transmembrane helix</keyword>
<accession>A0ABW5FXJ2</accession>
<feature type="transmembrane region" description="Helical" evidence="1">
    <location>
        <begin position="331"/>
        <end position="352"/>
    </location>
</feature>
<keyword evidence="1" id="KW-0812">Transmembrane</keyword>
<evidence type="ECO:0000256" key="1">
    <source>
        <dbReference type="SAM" id="Phobius"/>
    </source>
</evidence>
<feature type="transmembrane region" description="Helical" evidence="1">
    <location>
        <begin position="190"/>
        <end position="210"/>
    </location>
</feature>
<gene>
    <name evidence="2" type="ORF">ACFSXZ_25755</name>
</gene>
<feature type="transmembrane region" description="Helical" evidence="1">
    <location>
        <begin position="12"/>
        <end position="34"/>
    </location>
</feature>
<sequence>MTQRVSRARELLLWLTAGLLTATLAFVITSFTVWDGVQGTAETVRDRTAPAILSTIGAKVELLTANAAAVQSFGSGDVVRSGPGRDYQDQIALASQNLAQSAGLNEAGDKATSELQVIEALLTQYSGEIEQADARYRQPGESTLGLADLWVASRMVDDQREGVRVLLDGLVSDQEQALAQQVAPAWANPVLWLVPAGVLLVLLVWTQWTFSRRFRRIFNPQLIAATALLATAIGIGVWWTAGVNAHLRETRVAVQTVVDSRNDQASQADAARVAKLRQFLDDRCGPGRCGTAVADLAPGPATVPTALTDHDVSAQTEDVGLATEGASSGGWLRWVLPGTGIVIGVLTGWGLWRRLDEYRYQA</sequence>
<protein>
    <recommendedName>
        <fullName evidence="4">Integral membrane protein</fullName>
    </recommendedName>
</protein>
<keyword evidence="3" id="KW-1185">Reference proteome</keyword>
<organism evidence="2 3">
    <name type="scientific">Amycolatopsis pigmentata</name>
    <dbReference type="NCBI Taxonomy" id="450801"/>
    <lineage>
        <taxon>Bacteria</taxon>
        <taxon>Bacillati</taxon>
        <taxon>Actinomycetota</taxon>
        <taxon>Actinomycetes</taxon>
        <taxon>Pseudonocardiales</taxon>
        <taxon>Pseudonocardiaceae</taxon>
        <taxon>Amycolatopsis</taxon>
    </lineage>
</organism>
<proteinExistence type="predicted"/>
<name>A0ABW5FXJ2_9PSEU</name>
<dbReference type="Proteomes" id="UP001597417">
    <property type="component" value="Unassembled WGS sequence"/>
</dbReference>